<evidence type="ECO:0000313" key="7">
    <source>
        <dbReference type="EMBL" id="MBO8187328.1"/>
    </source>
</evidence>
<dbReference type="PROSITE" id="PS51387">
    <property type="entry name" value="FAD_PCMH"/>
    <property type="match status" value="1"/>
</dbReference>
<dbReference type="PANTHER" id="PTHR42973:SF39">
    <property type="entry name" value="FAD-BINDING PCMH-TYPE DOMAIN-CONTAINING PROTEIN"/>
    <property type="match status" value="1"/>
</dbReference>
<organism evidence="7 8">
    <name type="scientific">Streptomyces spirodelae</name>
    <dbReference type="NCBI Taxonomy" id="2812904"/>
    <lineage>
        <taxon>Bacteria</taxon>
        <taxon>Bacillati</taxon>
        <taxon>Actinomycetota</taxon>
        <taxon>Actinomycetes</taxon>
        <taxon>Kitasatosporales</taxon>
        <taxon>Streptomycetaceae</taxon>
        <taxon>Streptomyces</taxon>
    </lineage>
</organism>
<dbReference type="SUPFAM" id="SSF56176">
    <property type="entry name" value="FAD-binding/transporter-associated domain-like"/>
    <property type="match status" value="1"/>
</dbReference>
<protein>
    <submittedName>
        <fullName evidence="7">FAD-binding oxidoreductase</fullName>
    </submittedName>
</protein>
<dbReference type="Proteomes" id="UP001518976">
    <property type="component" value="Unassembled WGS sequence"/>
</dbReference>
<reference evidence="7 8" key="1">
    <citation type="submission" date="2021-02" db="EMBL/GenBank/DDBJ databases">
        <title>Streptomyces spirodelae sp. nov., isolated from duckweed.</title>
        <authorList>
            <person name="Saimee Y."/>
            <person name="Duangmal K."/>
        </authorList>
    </citation>
    <scope>NUCLEOTIDE SEQUENCE [LARGE SCALE GENOMIC DNA]</scope>
    <source>
        <strain evidence="7 8">DW4-2</strain>
    </source>
</reference>
<dbReference type="Gene3D" id="3.30.43.10">
    <property type="entry name" value="Uridine Diphospho-n-acetylenolpyruvylglucosamine Reductase, domain 2"/>
    <property type="match status" value="1"/>
</dbReference>
<evidence type="ECO:0000256" key="2">
    <source>
        <dbReference type="ARBA" id="ARBA00005466"/>
    </source>
</evidence>
<evidence type="ECO:0000256" key="4">
    <source>
        <dbReference type="ARBA" id="ARBA00022827"/>
    </source>
</evidence>
<name>A0ABS3WW33_9ACTN</name>
<evidence type="ECO:0000256" key="3">
    <source>
        <dbReference type="ARBA" id="ARBA00022630"/>
    </source>
</evidence>
<sequence>MGGQGLEALRAAVRGSVLVPREPEYDQERIGFQTGNPHRPDVIVVARTPDDVRAAVDHAQRYGLPLAVQATGHGLGAAASTGVLVSTRRMTGIRIDTRARTAWIEAGVRAGDLVEQAARHGLAPVNGSAPGVGVVSYALGGGVGLLGRQFGYAADRVRRIDVVTADARLRHVTADSDPELFWALRGGGGGFGVVTGMEIELVPVERIFGGRLVFDGGQVAEEVLRIWQKWTESVPDELTSAVTLLPMPDVPAVPAPLRGRYLAQVHIAFSGPSDEGERLVEPLRAIGCVLIDELRDMPYDECGSVFSEPDTPHSYRSANVLLGSDGLDESARRSVLAAAGPSAEVMCVLSMRHLGGAFSRRAAVPNAVPHRDAGYLLYVLSPVPDDQAADSGSGAGPGSGEEVVRALHERVLAPVGDRALGRNANFLYGPQDREAARSVYGEQTGARLERLKAECDPQGMFRFNLRGDGRG</sequence>
<dbReference type="Gene3D" id="3.30.465.10">
    <property type="match status" value="1"/>
</dbReference>
<keyword evidence="3" id="KW-0285">Flavoprotein</keyword>
<dbReference type="EMBL" id="JAFFZN010000015">
    <property type="protein sequence ID" value="MBO8187328.1"/>
    <property type="molecule type" value="Genomic_DNA"/>
</dbReference>
<keyword evidence="5" id="KW-0560">Oxidoreductase</keyword>
<dbReference type="Gene3D" id="3.40.462.20">
    <property type="match status" value="1"/>
</dbReference>
<accession>A0ABS3WW33</accession>
<dbReference type="InterPro" id="IPR016166">
    <property type="entry name" value="FAD-bd_PCMH"/>
</dbReference>
<keyword evidence="4" id="KW-0274">FAD</keyword>
<dbReference type="InterPro" id="IPR006094">
    <property type="entry name" value="Oxid_FAD_bind_N"/>
</dbReference>
<dbReference type="InterPro" id="IPR006093">
    <property type="entry name" value="Oxy_OxRdtase_FAD_BS"/>
</dbReference>
<evidence type="ECO:0000256" key="1">
    <source>
        <dbReference type="ARBA" id="ARBA00001974"/>
    </source>
</evidence>
<dbReference type="InterPro" id="IPR036318">
    <property type="entry name" value="FAD-bd_PCMH-like_sf"/>
</dbReference>
<feature type="domain" description="FAD-binding PCMH-type" evidence="6">
    <location>
        <begin position="36"/>
        <end position="204"/>
    </location>
</feature>
<dbReference type="InterPro" id="IPR016169">
    <property type="entry name" value="FAD-bd_PCMH_sub2"/>
</dbReference>
<comment type="similarity">
    <text evidence="2">Belongs to the oxygen-dependent FAD-linked oxidoreductase family.</text>
</comment>
<gene>
    <name evidence="7" type="ORF">JW592_17930</name>
</gene>
<evidence type="ECO:0000313" key="8">
    <source>
        <dbReference type="Proteomes" id="UP001518976"/>
    </source>
</evidence>
<dbReference type="PANTHER" id="PTHR42973">
    <property type="entry name" value="BINDING OXIDOREDUCTASE, PUTATIVE (AFU_ORTHOLOGUE AFUA_1G17690)-RELATED"/>
    <property type="match status" value="1"/>
</dbReference>
<dbReference type="Pfam" id="PF01565">
    <property type="entry name" value="FAD_binding_4"/>
    <property type="match status" value="1"/>
</dbReference>
<evidence type="ECO:0000259" key="6">
    <source>
        <dbReference type="PROSITE" id="PS51387"/>
    </source>
</evidence>
<keyword evidence="8" id="KW-1185">Reference proteome</keyword>
<proteinExistence type="inferred from homology"/>
<dbReference type="InterPro" id="IPR050416">
    <property type="entry name" value="FAD-linked_Oxidoreductase"/>
</dbReference>
<evidence type="ECO:0000256" key="5">
    <source>
        <dbReference type="ARBA" id="ARBA00023002"/>
    </source>
</evidence>
<dbReference type="PROSITE" id="PS00862">
    <property type="entry name" value="OX2_COVAL_FAD"/>
    <property type="match status" value="1"/>
</dbReference>
<comment type="caution">
    <text evidence="7">The sequence shown here is derived from an EMBL/GenBank/DDBJ whole genome shotgun (WGS) entry which is preliminary data.</text>
</comment>
<dbReference type="InterPro" id="IPR016167">
    <property type="entry name" value="FAD-bd_PCMH_sub1"/>
</dbReference>
<comment type="cofactor">
    <cofactor evidence="1">
        <name>FAD</name>
        <dbReference type="ChEBI" id="CHEBI:57692"/>
    </cofactor>
</comment>